<organism evidence="2 3">
    <name type="scientific">Candidatus Carbonibacillus altaicus</name>
    <dbReference type="NCBI Taxonomy" id="2163959"/>
    <lineage>
        <taxon>Bacteria</taxon>
        <taxon>Bacillati</taxon>
        <taxon>Bacillota</taxon>
        <taxon>Bacilli</taxon>
        <taxon>Bacillales</taxon>
        <taxon>Candidatus Carbonibacillus</taxon>
    </lineage>
</organism>
<name>A0A2R6XXK9_9BACL</name>
<dbReference type="EMBL" id="PEBX01000178">
    <property type="protein sequence ID" value="PTQ55157.1"/>
    <property type="molecule type" value="Genomic_DNA"/>
</dbReference>
<feature type="region of interest" description="Disordered" evidence="1">
    <location>
        <begin position="1"/>
        <end position="47"/>
    </location>
</feature>
<gene>
    <name evidence="2" type="ORF">BSOLF_0065</name>
</gene>
<accession>A0A2R6XXK9</accession>
<evidence type="ECO:0000256" key="1">
    <source>
        <dbReference type="SAM" id="MobiDB-lite"/>
    </source>
</evidence>
<evidence type="ECO:0000313" key="3">
    <source>
        <dbReference type="Proteomes" id="UP000244338"/>
    </source>
</evidence>
<evidence type="ECO:0000313" key="2">
    <source>
        <dbReference type="EMBL" id="PTQ55157.1"/>
    </source>
</evidence>
<sequence length="47" mass="4902">MPLKSLAFSGGRIMDIPPPMGGPPGLDEPNPGRLTPSSLRPSSSKTR</sequence>
<dbReference type="Proteomes" id="UP000244338">
    <property type="component" value="Unassembled WGS sequence"/>
</dbReference>
<proteinExistence type="predicted"/>
<protein>
    <submittedName>
        <fullName evidence="2">Uncharacterized protein</fullName>
    </submittedName>
</protein>
<dbReference type="AlphaFoldDB" id="A0A2R6XXK9"/>
<feature type="compositionally biased region" description="Low complexity" evidence="1">
    <location>
        <begin position="33"/>
        <end position="47"/>
    </location>
</feature>
<comment type="caution">
    <text evidence="2">The sequence shown here is derived from an EMBL/GenBank/DDBJ whole genome shotgun (WGS) entry which is preliminary data.</text>
</comment>
<reference evidence="3" key="1">
    <citation type="journal article" date="2018" name="Sci. Rep.">
        <title>Lignite coal burning seam in the remote Altai Mountains harbors a hydrogen-driven thermophilic microbial community.</title>
        <authorList>
            <person name="Kadnikov V.V."/>
            <person name="Mardanov A.V."/>
            <person name="Ivasenko D.A."/>
            <person name="Antsiferov D.V."/>
            <person name="Beletsky A.V."/>
            <person name="Karnachuk O.V."/>
            <person name="Ravin N.V."/>
        </authorList>
    </citation>
    <scope>NUCLEOTIDE SEQUENCE [LARGE SCALE GENOMIC DNA]</scope>
</reference>